<evidence type="ECO:0000313" key="2">
    <source>
        <dbReference type="Proteomes" id="UP001501509"/>
    </source>
</evidence>
<gene>
    <name evidence="1" type="ORF">GCM10010411_94270</name>
</gene>
<protein>
    <submittedName>
        <fullName evidence="1">Uncharacterized protein</fullName>
    </submittedName>
</protein>
<sequence>MLPGEEFARRRAAVEALAAELEGRGWYTEGRGVQMWVCAPIGVTSWGAIAVGRASVPTSPRWTTWWPPPT</sequence>
<proteinExistence type="predicted"/>
<reference evidence="2" key="1">
    <citation type="journal article" date="2019" name="Int. J. Syst. Evol. Microbiol.">
        <title>The Global Catalogue of Microorganisms (GCM) 10K type strain sequencing project: providing services to taxonomists for standard genome sequencing and annotation.</title>
        <authorList>
            <consortium name="The Broad Institute Genomics Platform"/>
            <consortium name="The Broad Institute Genome Sequencing Center for Infectious Disease"/>
            <person name="Wu L."/>
            <person name="Ma J."/>
        </authorList>
    </citation>
    <scope>NUCLEOTIDE SEQUENCE [LARGE SCALE GENOMIC DNA]</scope>
    <source>
        <strain evidence="2">JCM 6833</strain>
    </source>
</reference>
<dbReference type="EMBL" id="BAAATD010000028">
    <property type="protein sequence ID" value="GAA2639254.1"/>
    <property type="molecule type" value="Genomic_DNA"/>
</dbReference>
<dbReference type="Proteomes" id="UP001501509">
    <property type="component" value="Unassembled WGS sequence"/>
</dbReference>
<accession>A0ABP6DGC0</accession>
<comment type="caution">
    <text evidence="1">The sequence shown here is derived from an EMBL/GenBank/DDBJ whole genome shotgun (WGS) entry which is preliminary data.</text>
</comment>
<organism evidence="1 2">
    <name type="scientific">Actinomadura fulvescens</name>
    <dbReference type="NCBI Taxonomy" id="46160"/>
    <lineage>
        <taxon>Bacteria</taxon>
        <taxon>Bacillati</taxon>
        <taxon>Actinomycetota</taxon>
        <taxon>Actinomycetes</taxon>
        <taxon>Streptosporangiales</taxon>
        <taxon>Thermomonosporaceae</taxon>
        <taxon>Actinomadura</taxon>
    </lineage>
</organism>
<evidence type="ECO:0000313" key="1">
    <source>
        <dbReference type="EMBL" id="GAA2639254.1"/>
    </source>
</evidence>
<name>A0ABP6DGC0_9ACTN</name>
<keyword evidence="2" id="KW-1185">Reference proteome</keyword>